<dbReference type="RefSeq" id="WP_091546900.1">
    <property type="nucleotide sequence ID" value="NZ_FMUS01000033.1"/>
</dbReference>
<evidence type="ECO:0000256" key="12">
    <source>
        <dbReference type="ARBA" id="ARBA00023002"/>
    </source>
</evidence>
<keyword evidence="9 16" id="KW-0521">NADP</keyword>
<dbReference type="InterPro" id="IPR003170">
    <property type="entry name" value="MurB"/>
</dbReference>
<dbReference type="NCBIfam" id="TIGR00179">
    <property type="entry name" value="murB"/>
    <property type="match status" value="1"/>
</dbReference>
<dbReference type="GO" id="GO:0008762">
    <property type="term" value="F:UDP-N-acetylmuramate dehydrogenase activity"/>
    <property type="evidence" value="ECO:0007669"/>
    <property type="project" value="UniProtKB-UniRule"/>
</dbReference>
<dbReference type="PROSITE" id="PS51387">
    <property type="entry name" value="FAD_PCMH"/>
    <property type="match status" value="1"/>
</dbReference>
<dbReference type="Gene3D" id="3.30.43.10">
    <property type="entry name" value="Uridine Diphospho-n-acetylenolpyruvylglucosamine Reductase, domain 2"/>
    <property type="match status" value="1"/>
</dbReference>
<feature type="active site" description="Proton donor" evidence="16">
    <location>
        <position position="227"/>
    </location>
</feature>
<evidence type="ECO:0000256" key="1">
    <source>
        <dbReference type="ARBA" id="ARBA00001974"/>
    </source>
</evidence>
<dbReference type="Pfam" id="PF02873">
    <property type="entry name" value="MurB_C"/>
    <property type="match status" value="1"/>
</dbReference>
<keyword evidence="13 16" id="KW-0131">Cell cycle</keyword>
<evidence type="ECO:0000256" key="10">
    <source>
        <dbReference type="ARBA" id="ARBA00022960"/>
    </source>
</evidence>
<keyword evidence="19" id="KW-1185">Reference proteome</keyword>
<dbReference type="InterPro" id="IPR016167">
    <property type="entry name" value="FAD-bd_PCMH_sub1"/>
</dbReference>
<evidence type="ECO:0000256" key="3">
    <source>
        <dbReference type="ARBA" id="ARBA00004496"/>
    </source>
</evidence>
<dbReference type="OrthoDB" id="9804753at2"/>
<dbReference type="InterPro" id="IPR036635">
    <property type="entry name" value="MurB_C_sf"/>
</dbReference>
<dbReference type="UniPathway" id="UPA00219"/>
<dbReference type="Gene3D" id="3.90.78.10">
    <property type="entry name" value="UDP-N-acetylenolpyruvoylglucosamine reductase, C-terminal domain"/>
    <property type="match status" value="1"/>
</dbReference>
<keyword evidence="6 16" id="KW-0132">Cell division</keyword>
<dbReference type="InterPro" id="IPR011601">
    <property type="entry name" value="MurB_C"/>
</dbReference>
<evidence type="ECO:0000256" key="16">
    <source>
        <dbReference type="HAMAP-Rule" id="MF_00037"/>
    </source>
</evidence>
<dbReference type="GO" id="GO:0071949">
    <property type="term" value="F:FAD binding"/>
    <property type="evidence" value="ECO:0007669"/>
    <property type="project" value="InterPro"/>
</dbReference>
<sequence length="304" mass="33651">MDKLVLHQELLKFMSSERVLLDEPMKKHTSFKIGGPADLLLIPNTIEEIQKIIDLCREKNAPFFVMGNGSNLLVRDKGLRLVVIKIAENFNRVCIEGSKITAQAGVLLSSLSKAALKESLSGLEFASGIPGTLGGAITMNAGAYGGEMKDVVTACKVIDREGQIRELSIEAIEMGYRTSIIQKLQYIVLEVEMKLEKEDYMVIKDKVDELNLQRTTKQPLHLPSAGSVFKRPEGFFAGKLIQDSNLKGYKVGGAQVSELHSGFIVNVDNATAEDVISLIKHIQQEVKRRFDVELHTEVKIIGEE</sequence>
<evidence type="ECO:0000256" key="2">
    <source>
        <dbReference type="ARBA" id="ARBA00003921"/>
    </source>
</evidence>
<dbReference type="Pfam" id="PF01565">
    <property type="entry name" value="FAD_binding_4"/>
    <property type="match status" value="1"/>
</dbReference>
<comment type="subcellular location">
    <subcellularLocation>
        <location evidence="3 16">Cytoplasm</location>
    </subcellularLocation>
</comment>
<dbReference type="PANTHER" id="PTHR21071">
    <property type="entry name" value="UDP-N-ACETYLENOLPYRUVOYLGLUCOSAMINE REDUCTASE"/>
    <property type="match status" value="1"/>
</dbReference>
<comment type="cofactor">
    <cofactor evidence="1 16">
        <name>FAD</name>
        <dbReference type="ChEBI" id="CHEBI:57692"/>
    </cofactor>
</comment>
<dbReference type="HAMAP" id="MF_00037">
    <property type="entry name" value="MurB"/>
    <property type="match status" value="1"/>
</dbReference>
<dbReference type="InterPro" id="IPR036318">
    <property type="entry name" value="FAD-bd_PCMH-like_sf"/>
</dbReference>
<keyword evidence="11 16" id="KW-0573">Peptidoglycan synthesis</keyword>
<evidence type="ECO:0000256" key="6">
    <source>
        <dbReference type="ARBA" id="ARBA00022618"/>
    </source>
</evidence>
<dbReference type="EC" id="1.3.1.98" evidence="16"/>
<comment type="function">
    <text evidence="2 16">Cell wall formation.</text>
</comment>
<dbReference type="GO" id="GO:0051301">
    <property type="term" value="P:cell division"/>
    <property type="evidence" value="ECO:0007669"/>
    <property type="project" value="UniProtKB-KW"/>
</dbReference>
<reference evidence="18 19" key="1">
    <citation type="submission" date="2016-10" db="EMBL/GenBank/DDBJ databases">
        <authorList>
            <person name="de Groot N.N."/>
        </authorList>
    </citation>
    <scope>NUCLEOTIDE SEQUENCE [LARGE SCALE GENOMIC DNA]</scope>
    <source>
        <strain evidence="18 19">DSM 18978</strain>
    </source>
</reference>
<dbReference type="STRING" id="1120976.SAMN03080606_03843"/>
<evidence type="ECO:0000256" key="5">
    <source>
        <dbReference type="ARBA" id="ARBA00022490"/>
    </source>
</evidence>
<dbReference type="GO" id="GO:0071555">
    <property type="term" value="P:cell wall organization"/>
    <property type="evidence" value="ECO:0007669"/>
    <property type="project" value="UniProtKB-KW"/>
</dbReference>
<keyword evidence="8 16" id="KW-0274">FAD</keyword>
<evidence type="ECO:0000256" key="15">
    <source>
        <dbReference type="ARBA" id="ARBA00048914"/>
    </source>
</evidence>
<dbReference type="Proteomes" id="UP000198636">
    <property type="component" value="Unassembled WGS sequence"/>
</dbReference>
<dbReference type="InterPro" id="IPR006094">
    <property type="entry name" value="Oxid_FAD_bind_N"/>
</dbReference>
<evidence type="ECO:0000256" key="9">
    <source>
        <dbReference type="ARBA" id="ARBA00022857"/>
    </source>
</evidence>
<evidence type="ECO:0000256" key="8">
    <source>
        <dbReference type="ARBA" id="ARBA00022827"/>
    </source>
</evidence>
<dbReference type="AlphaFoldDB" id="A0A1G5KWZ6"/>
<evidence type="ECO:0000256" key="13">
    <source>
        <dbReference type="ARBA" id="ARBA00023306"/>
    </source>
</evidence>
<keyword evidence="10 16" id="KW-0133">Cell shape</keyword>
<feature type="active site" evidence="16">
    <location>
        <position position="177"/>
    </location>
</feature>
<dbReference type="SUPFAM" id="SSF56194">
    <property type="entry name" value="Uridine diphospho-N-Acetylenolpyruvylglucosamine reductase, MurB, C-terminal domain"/>
    <property type="match status" value="1"/>
</dbReference>
<comment type="catalytic activity">
    <reaction evidence="15 16">
        <text>UDP-N-acetyl-alpha-D-muramate + NADP(+) = UDP-N-acetyl-3-O-(1-carboxyvinyl)-alpha-D-glucosamine + NADPH + H(+)</text>
        <dbReference type="Rhea" id="RHEA:12248"/>
        <dbReference type="ChEBI" id="CHEBI:15378"/>
        <dbReference type="ChEBI" id="CHEBI:57783"/>
        <dbReference type="ChEBI" id="CHEBI:58349"/>
        <dbReference type="ChEBI" id="CHEBI:68483"/>
        <dbReference type="ChEBI" id="CHEBI:70757"/>
        <dbReference type="EC" id="1.3.1.98"/>
    </reaction>
</comment>
<evidence type="ECO:0000256" key="7">
    <source>
        <dbReference type="ARBA" id="ARBA00022630"/>
    </source>
</evidence>
<feature type="domain" description="FAD-binding PCMH-type" evidence="17">
    <location>
        <begin position="33"/>
        <end position="198"/>
    </location>
</feature>
<dbReference type="GO" id="GO:0005829">
    <property type="term" value="C:cytosol"/>
    <property type="evidence" value="ECO:0007669"/>
    <property type="project" value="TreeGrafter"/>
</dbReference>
<organism evidence="18 19">
    <name type="scientific">Alkaliphilus peptidifermentans DSM 18978</name>
    <dbReference type="NCBI Taxonomy" id="1120976"/>
    <lineage>
        <taxon>Bacteria</taxon>
        <taxon>Bacillati</taxon>
        <taxon>Bacillota</taxon>
        <taxon>Clostridia</taxon>
        <taxon>Peptostreptococcales</taxon>
        <taxon>Natronincolaceae</taxon>
        <taxon>Alkaliphilus</taxon>
    </lineage>
</organism>
<evidence type="ECO:0000256" key="14">
    <source>
        <dbReference type="ARBA" id="ARBA00023316"/>
    </source>
</evidence>
<dbReference type="InterPro" id="IPR016166">
    <property type="entry name" value="FAD-bd_PCMH"/>
</dbReference>
<dbReference type="NCBIfam" id="NF010480">
    <property type="entry name" value="PRK13905.1"/>
    <property type="match status" value="1"/>
</dbReference>
<gene>
    <name evidence="16" type="primary">murB</name>
    <name evidence="18" type="ORF">SAMN03080606_03843</name>
</gene>
<evidence type="ECO:0000259" key="17">
    <source>
        <dbReference type="PROSITE" id="PS51387"/>
    </source>
</evidence>
<feature type="active site" evidence="16">
    <location>
        <position position="297"/>
    </location>
</feature>
<dbReference type="InterPro" id="IPR016169">
    <property type="entry name" value="FAD-bd_PCMH_sub2"/>
</dbReference>
<keyword evidence="14 16" id="KW-0961">Cell wall biogenesis/degradation</keyword>
<evidence type="ECO:0000313" key="18">
    <source>
        <dbReference type="EMBL" id="SCZ05203.1"/>
    </source>
</evidence>
<proteinExistence type="inferred from homology"/>
<dbReference type="PANTHER" id="PTHR21071:SF4">
    <property type="entry name" value="UDP-N-ACETYLENOLPYRUVOYLGLUCOSAMINE REDUCTASE"/>
    <property type="match status" value="1"/>
</dbReference>
<keyword evidence="5 16" id="KW-0963">Cytoplasm</keyword>
<dbReference type="EMBL" id="FMUS01000033">
    <property type="protein sequence ID" value="SCZ05203.1"/>
    <property type="molecule type" value="Genomic_DNA"/>
</dbReference>
<protein>
    <recommendedName>
        <fullName evidence="16">UDP-N-acetylenolpyruvoylglucosamine reductase</fullName>
        <ecNumber evidence="16">1.3.1.98</ecNumber>
    </recommendedName>
    <alternativeName>
        <fullName evidence="16">UDP-N-acetylmuramate dehydrogenase</fullName>
    </alternativeName>
</protein>
<evidence type="ECO:0000313" key="19">
    <source>
        <dbReference type="Proteomes" id="UP000198636"/>
    </source>
</evidence>
<evidence type="ECO:0000256" key="11">
    <source>
        <dbReference type="ARBA" id="ARBA00022984"/>
    </source>
</evidence>
<dbReference type="SUPFAM" id="SSF56176">
    <property type="entry name" value="FAD-binding/transporter-associated domain-like"/>
    <property type="match status" value="1"/>
</dbReference>
<accession>A0A1G5KWZ6</accession>
<dbReference type="Gene3D" id="3.30.465.10">
    <property type="match status" value="1"/>
</dbReference>
<keyword evidence="12 16" id="KW-0560">Oxidoreductase</keyword>
<dbReference type="GO" id="GO:0009252">
    <property type="term" value="P:peptidoglycan biosynthetic process"/>
    <property type="evidence" value="ECO:0007669"/>
    <property type="project" value="UniProtKB-UniRule"/>
</dbReference>
<dbReference type="GO" id="GO:0008360">
    <property type="term" value="P:regulation of cell shape"/>
    <property type="evidence" value="ECO:0007669"/>
    <property type="project" value="UniProtKB-KW"/>
</dbReference>
<comment type="pathway">
    <text evidence="4 16">Cell wall biogenesis; peptidoglycan biosynthesis.</text>
</comment>
<name>A0A1G5KWZ6_9FIRM</name>
<comment type="similarity">
    <text evidence="16">Belongs to the MurB family.</text>
</comment>
<keyword evidence="7 16" id="KW-0285">Flavoprotein</keyword>
<evidence type="ECO:0000256" key="4">
    <source>
        <dbReference type="ARBA" id="ARBA00004752"/>
    </source>
</evidence>